<keyword evidence="12" id="KW-1133">Transmembrane helix</keyword>
<dbReference type="Gene3D" id="3.30.565.10">
    <property type="entry name" value="Histidine kinase-like ATPase, C-terminal domain"/>
    <property type="match status" value="1"/>
</dbReference>
<dbReference type="InterPro" id="IPR005467">
    <property type="entry name" value="His_kinase_dom"/>
</dbReference>
<dbReference type="AlphaFoldDB" id="A0A5M9WTU5"/>
<keyword evidence="9" id="KW-0067">ATP-binding</keyword>
<dbReference type="CDD" id="cd06225">
    <property type="entry name" value="HAMP"/>
    <property type="match status" value="1"/>
</dbReference>
<comment type="catalytic activity">
    <reaction evidence="1">
        <text>ATP + protein L-histidine = ADP + protein N-phospho-L-histidine.</text>
        <dbReference type="EC" id="2.7.13.3"/>
    </reaction>
</comment>
<feature type="transmembrane region" description="Helical" evidence="12">
    <location>
        <begin position="39"/>
        <end position="59"/>
    </location>
</feature>
<comment type="subcellular location">
    <subcellularLocation>
        <location evidence="2">Cell membrane</location>
        <topology evidence="2">Multi-pass membrane protein</topology>
    </subcellularLocation>
</comment>
<dbReference type="InterPro" id="IPR003594">
    <property type="entry name" value="HATPase_dom"/>
</dbReference>
<evidence type="ECO:0000313" key="15">
    <source>
        <dbReference type="EMBL" id="KAA8784869.1"/>
    </source>
</evidence>
<evidence type="ECO:0000256" key="5">
    <source>
        <dbReference type="ARBA" id="ARBA00022553"/>
    </source>
</evidence>
<evidence type="ECO:0000256" key="11">
    <source>
        <dbReference type="ARBA" id="ARBA00023136"/>
    </source>
</evidence>
<keyword evidence="4" id="KW-1003">Cell membrane</keyword>
<dbReference type="SMART" id="SM00304">
    <property type="entry name" value="HAMP"/>
    <property type="match status" value="1"/>
</dbReference>
<evidence type="ECO:0000256" key="7">
    <source>
        <dbReference type="ARBA" id="ARBA00022741"/>
    </source>
</evidence>
<organism evidence="15 16">
    <name type="scientific">Paenibacillus amylolyticus</name>
    <dbReference type="NCBI Taxonomy" id="1451"/>
    <lineage>
        <taxon>Bacteria</taxon>
        <taxon>Bacillati</taxon>
        <taxon>Bacillota</taxon>
        <taxon>Bacilli</taxon>
        <taxon>Bacillales</taxon>
        <taxon>Paenibacillaceae</taxon>
        <taxon>Paenibacillus</taxon>
    </lineage>
</organism>
<evidence type="ECO:0000256" key="8">
    <source>
        <dbReference type="ARBA" id="ARBA00022777"/>
    </source>
</evidence>
<dbReference type="Pfam" id="PF02518">
    <property type="entry name" value="HATPase_c"/>
    <property type="match status" value="1"/>
</dbReference>
<keyword evidence="8" id="KW-0418">Kinase</keyword>
<dbReference type="PANTHER" id="PTHR34220">
    <property type="entry name" value="SENSOR HISTIDINE KINASE YPDA"/>
    <property type="match status" value="1"/>
</dbReference>
<evidence type="ECO:0000313" key="16">
    <source>
        <dbReference type="Proteomes" id="UP000323664"/>
    </source>
</evidence>
<dbReference type="Pfam" id="PF06580">
    <property type="entry name" value="His_kinase"/>
    <property type="match status" value="1"/>
</dbReference>
<keyword evidence="12" id="KW-0812">Transmembrane</keyword>
<dbReference type="GO" id="GO:0005886">
    <property type="term" value="C:plasma membrane"/>
    <property type="evidence" value="ECO:0007669"/>
    <property type="project" value="UniProtKB-SubCell"/>
</dbReference>
<reference evidence="15 16" key="1">
    <citation type="journal article" date="2019" name="J. Ind. Microbiol. Biotechnol.">
        <title>Paenibacillus amylolyticus 27C64 has a diverse set of carbohydrate-active enzymes and complete pectin deconstruction system.</title>
        <authorList>
            <person name="Keggi C."/>
            <person name="Doran-Peterson J."/>
        </authorList>
    </citation>
    <scope>NUCLEOTIDE SEQUENCE [LARGE SCALE GENOMIC DNA]</scope>
    <source>
        <strain evidence="15 16">27C64</strain>
    </source>
</reference>
<keyword evidence="10" id="KW-0902">Two-component regulatory system</keyword>
<dbReference type="OrthoDB" id="9776552at2"/>
<dbReference type="InterPro" id="IPR050640">
    <property type="entry name" value="Bact_2-comp_sensor_kinase"/>
</dbReference>
<accession>A0A5M9WTU5</accession>
<keyword evidence="5" id="KW-0597">Phosphoprotein</keyword>
<evidence type="ECO:0000256" key="12">
    <source>
        <dbReference type="SAM" id="Phobius"/>
    </source>
</evidence>
<feature type="domain" description="Histidine kinase" evidence="13">
    <location>
        <begin position="521"/>
        <end position="625"/>
    </location>
</feature>
<dbReference type="InterPro" id="IPR010559">
    <property type="entry name" value="Sig_transdc_His_kin_internal"/>
</dbReference>
<evidence type="ECO:0000256" key="9">
    <source>
        <dbReference type="ARBA" id="ARBA00022840"/>
    </source>
</evidence>
<dbReference type="GO" id="GO:0005524">
    <property type="term" value="F:ATP binding"/>
    <property type="evidence" value="ECO:0007669"/>
    <property type="project" value="UniProtKB-KW"/>
</dbReference>
<dbReference type="EC" id="2.7.13.3" evidence="3"/>
<evidence type="ECO:0000259" key="14">
    <source>
        <dbReference type="PROSITE" id="PS50885"/>
    </source>
</evidence>
<dbReference type="PROSITE" id="PS50885">
    <property type="entry name" value="HAMP"/>
    <property type="match status" value="1"/>
</dbReference>
<keyword evidence="6" id="KW-0808">Transferase</keyword>
<feature type="transmembrane region" description="Helical" evidence="12">
    <location>
        <begin position="339"/>
        <end position="362"/>
    </location>
</feature>
<dbReference type="InterPro" id="IPR036890">
    <property type="entry name" value="HATPase_C_sf"/>
</dbReference>
<protein>
    <recommendedName>
        <fullName evidence="3">histidine kinase</fullName>
        <ecNumber evidence="3">2.7.13.3</ecNumber>
    </recommendedName>
</protein>
<evidence type="ECO:0000256" key="10">
    <source>
        <dbReference type="ARBA" id="ARBA00023012"/>
    </source>
</evidence>
<keyword evidence="11 12" id="KW-0472">Membrane</keyword>
<name>A0A5M9WTU5_PAEAM</name>
<evidence type="ECO:0000256" key="4">
    <source>
        <dbReference type="ARBA" id="ARBA00022475"/>
    </source>
</evidence>
<feature type="domain" description="HAMP" evidence="14">
    <location>
        <begin position="359"/>
        <end position="411"/>
    </location>
</feature>
<comment type="caution">
    <text evidence="15">The sequence shown here is derived from an EMBL/GenBank/DDBJ whole genome shotgun (WGS) entry which is preliminary data.</text>
</comment>
<dbReference type="PROSITE" id="PS50109">
    <property type="entry name" value="HIS_KIN"/>
    <property type="match status" value="1"/>
</dbReference>
<dbReference type="EMBL" id="RIAS01000006">
    <property type="protein sequence ID" value="KAA8784869.1"/>
    <property type="molecule type" value="Genomic_DNA"/>
</dbReference>
<evidence type="ECO:0000256" key="1">
    <source>
        <dbReference type="ARBA" id="ARBA00000085"/>
    </source>
</evidence>
<gene>
    <name evidence="15" type="ORF">EC604_13525</name>
</gene>
<dbReference type="RefSeq" id="WP_123064679.1">
    <property type="nucleotide sequence ID" value="NZ_RIAS01000006.1"/>
</dbReference>
<dbReference type="Gene3D" id="6.10.340.10">
    <property type="match status" value="1"/>
</dbReference>
<evidence type="ECO:0000256" key="2">
    <source>
        <dbReference type="ARBA" id="ARBA00004651"/>
    </source>
</evidence>
<evidence type="ECO:0000259" key="13">
    <source>
        <dbReference type="PROSITE" id="PS50109"/>
    </source>
</evidence>
<dbReference type="Pfam" id="PF00672">
    <property type="entry name" value="HAMP"/>
    <property type="match status" value="1"/>
</dbReference>
<dbReference type="GO" id="GO:0000155">
    <property type="term" value="F:phosphorelay sensor kinase activity"/>
    <property type="evidence" value="ECO:0007669"/>
    <property type="project" value="InterPro"/>
</dbReference>
<sequence>MSEDGCYNSRQKKSIRGGTRLQIVNVYKNFFKNNMFMKMLLIFSMISIVTIITLSYIIFLSVSDSTIRRELAIQKAAMEHVDRYMHQQYESVQNMVRDMHQNEALSANVTYLMNHSYAEYVQHMTNGYYANRDDYSAEVLNHFQNIINRNSDIHQLMLYSAEKQDLLTFNQYKPFRKLNTNAARSYIPDVMAMETPNISAPNYWIRKAVNLWDPELYAIRVPINNTQTLRNIGQFLIFFDSKGIGNALDNYERNLKGDIVVLSAKGTVLFDSSAKYYGKKYPYVEAADSLFDQTDMDAMKKNQNLYINRFVSADQGYVVIGTVPVKEMAESYAGIRNTIISISLISLLFAVLVPAFFIINFAKRTRRIIRFTQKVKYGNLSARIDDAREDELGQISHSFNEMLDELNLYIERVYKAEIRQKETELVALQARINPHFLYNTLEVIRMRAISQGARDVGEMIYSLSVLFKSLVQQKPNYTLKDEMEACRLYLELFRIRYKDIFIYTIQIDSIYYGHPVVKLSLQPIIENYVVHGIRTERSDNRLSITVVEAGGALQIEVRDNGKGIDPSRLTEIQEELERPEESGQMFGLRSVHSRLRYLYGPQFGITIVSTLEEGTMIRVRYPTHSEGKGV</sequence>
<dbReference type="InterPro" id="IPR003660">
    <property type="entry name" value="HAMP_dom"/>
</dbReference>
<dbReference type="SUPFAM" id="SSF158472">
    <property type="entry name" value="HAMP domain-like"/>
    <property type="match status" value="1"/>
</dbReference>
<proteinExistence type="predicted"/>
<dbReference type="PANTHER" id="PTHR34220:SF7">
    <property type="entry name" value="SENSOR HISTIDINE KINASE YPDA"/>
    <property type="match status" value="1"/>
</dbReference>
<dbReference type="SUPFAM" id="SSF55874">
    <property type="entry name" value="ATPase domain of HSP90 chaperone/DNA topoisomerase II/histidine kinase"/>
    <property type="match status" value="1"/>
</dbReference>
<evidence type="ECO:0000256" key="3">
    <source>
        <dbReference type="ARBA" id="ARBA00012438"/>
    </source>
</evidence>
<evidence type="ECO:0000256" key="6">
    <source>
        <dbReference type="ARBA" id="ARBA00022679"/>
    </source>
</evidence>
<keyword evidence="7" id="KW-0547">Nucleotide-binding</keyword>
<dbReference type="Proteomes" id="UP000323664">
    <property type="component" value="Unassembled WGS sequence"/>
</dbReference>